<dbReference type="EMBL" id="CAXJIO010000012">
    <property type="protein sequence ID" value="CAL2103212.1"/>
    <property type="molecule type" value="Genomic_DNA"/>
</dbReference>
<feature type="transmembrane region" description="Helical" evidence="1">
    <location>
        <begin position="100"/>
        <end position="120"/>
    </location>
</feature>
<gene>
    <name evidence="2" type="ORF">T190423A01A_30326</name>
</gene>
<keyword evidence="3" id="KW-1185">Reference proteome</keyword>
<comment type="caution">
    <text evidence="2">The sequence shown here is derived from an EMBL/GenBank/DDBJ whole genome shotgun (WGS) entry which is preliminary data.</text>
</comment>
<feature type="transmembrane region" description="Helical" evidence="1">
    <location>
        <begin position="12"/>
        <end position="38"/>
    </location>
</feature>
<proteinExistence type="predicted"/>
<keyword evidence="1" id="KW-0812">Transmembrane</keyword>
<sequence length="188" mass="21861">MFEKLNFQEILSLAYVVLVVVGIISESIFYGVLGIHYIEYTSILDALISPFSLITSNLKVFILVVVLMIFYYFYMVKFLPWIFKKTNKKEALEKIQNKRTLYSAMLFTMLIIFPSIRIGMSISYSKRLKNKTFKNNCILVFKNDTSMRVKKVGQNTSYIFYVQNGDTVVTVSPIADNIKQIKRIPKEE</sequence>
<dbReference type="RefSeq" id="WP_348717283.1">
    <property type="nucleotide sequence ID" value="NZ_CAXJIO010000012.1"/>
</dbReference>
<reference evidence="2 3" key="1">
    <citation type="submission" date="2024-05" db="EMBL/GenBank/DDBJ databases">
        <authorList>
            <person name="Duchaud E."/>
        </authorList>
    </citation>
    <scope>NUCLEOTIDE SEQUENCE [LARGE SCALE GENOMIC DNA]</scope>
    <source>
        <strain evidence="2">Ena-SAMPLE-TAB-13-05-2024-13:56:06:370-140308</strain>
    </source>
</reference>
<evidence type="ECO:0000313" key="2">
    <source>
        <dbReference type="EMBL" id="CAL2103212.1"/>
    </source>
</evidence>
<evidence type="ECO:0008006" key="4">
    <source>
        <dbReference type="Google" id="ProtNLM"/>
    </source>
</evidence>
<dbReference type="Proteomes" id="UP001497527">
    <property type="component" value="Unassembled WGS sequence"/>
</dbReference>
<keyword evidence="1" id="KW-0472">Membrane</keyword>
<organism evidence="2 3">
    <name type="scientific">Tenacibaculum polynesiense</name>
    <dbReference type="NCBI Taxonomy" id="3137857"/>
    <lineage>
        <taxon>Bacteria</taxon>
        <taxon>Pseudomonadati</taxon>
        <taxon>Bacteroidota</taxon>
        <taxon>Flavobacteriia</taxon>
        <taxon>Flavobacteriales</taxon>
        <taxon>Flavobacteriaceae</taxon>
        <taxon>Tenacibaculum</taxon>
    </lineage>
</organism>
<keyword evidence="1" id="KW-1133">Transmembrane helix</keyword>
<protein>
    <recommendedName>
        <fullName evidence="4">NfeD-like C-terminal domain-containing protein</fullName>
    </recommendedName>
</protein>
<evidence type="ECO:0000313" key="3">
    <source>
        <dbReference type="Proteomes" id="UP001497527"/>
    </source>
</evidence>
<accession>A0ABP1F4B0</accession>
<feature type="transmembrane region" description="Helical" evidence="1">
    <location>
        <begin position="58"/>
        <end position="79"/>
    </location>
</feature>
<evidence type="ECO:0000256" key="1">
    <source>
        <dbReference type="SAM" id="Phobius"/>
    </source>
</evidence>
<name>A0ABP1F4B0_9FLAO</name>